<dbReference type="EMBL" id="SODF01000001">
    <property type="protein sequence ID" value="TDW22468.1"/>
    <property type="molecule type" value="Genomic_DNA"/>
</dbReference>
<organism evidence="4 5">
    <name type="scientific">Kribbella kalugense</name>
    <dbReference type="NCBI Taxonomy" id="2512221"/>
    <lineage>
        <taxon>Bacteria</taxon>
        <taxon>Bacillati</taxon>
        <taxon>Actinomycetota</taxon>
        <taxon>Actinomycetes</taxon>
        <taxon>Propionibacteriales</taxon>
        <taxon>Kribbellaceae</taxon>
        <taxon>Kribbella</taxon>
    </lineage>
</organism>
<protein>
    <submittedName>
        <fullName evidence="4">Acetyltransferase (GNAT) family protein</fullName>
    </submittedName>
</protein>
<dbReference type="AlphaFoldDB" id="A0A4R7ZZR1"/>
<dbReference type="InterPro" id="IPR016181">
    <property type="entry name" value="Acyl_CoA_acyltransferase"/>
</dbReference>
<keyword evidence="1 4" id="KW-0808">Transferase</keyword>
<comment type="caution">
    <text evidence="4">The sequence shown here is derived from an EMBL/GenBank/DDBJ whole genome shotgun (WGS) entry which is preliminary data.</text>
</comment>
<feature type="domain" description="N-acetyltransferase" evidence="3">
    <location>
        <begin position="1"/>
        <end position="142"/>
    </location>
</feature>
<keyword evidence="5" id="KW-1185">Reference proteome</keyword>
<dbReference type="PANTHER" id="PTHR43877">
    <property type="entry name" value="AMINOALKYLPHOSPHONATE N-ACETYLTRANSFERASE-RELATED-RELATED"/>
    <property type="match status" value="1"/>
</dbReference>
<dbReference type="Gene3D" id="3.40.630.30">
    <property type="match status" value="1"/>
</dbReference>
<dbReference type="GO" id="GO:0016747">
    <property type="term" value="F:acyltransferase activity, transferring groups other than amino-acyl groups"/>
    <property type="evidence" value="ECO:0007669"/>
    <property type="project" value="InterPro"/>
</dbReference>
<proteinExistence type="predicted"/>
<sequence>MRIRPALSADAIGELLDQLGYPQDSPAVRIQTWLDDPACAVYVADDGEVQGVIAVQLCRFFERDGAWGRITALVVSDAVRGQGVGSRLVAAAEAFAADHGCVRMEVTSADRRVAAHKFYQGRGYTDQAGKSSRFLRELPASQ</sequence>
<dbReference type="SUPFAM" id="SSF55729">
    <property type="entry name" value="Acyl-CoA N-acyltransferases (Nat)"/>
    <property type="match status" value="1"/>
</dbReference>
<evidence type="ECO:0000313" key="4">
    <source>
        <dbReference type="EMBL" id="TDW22468.1"/>
    </source>
</evidence>
<dbReference type="InterPro" id="IPR050832">
    <property type="entry name" value="Bact_Acetyltransf"/>
</dbReference>
<keyword evidence="2" id="KW-0012">Acyltransferase</keyword>
<dbReference type="InterPro" id="IPR000182">
    <property type="entry name" value="GNAT_dom"/>
</dbReference>
<reference evidence="4 5" key="1">
    <citation type="submission" date="2019-03" db="EMBL/GenBank/DDBJ databases">
        <title>Genomic Encyclopedia of Type Strains, Phase III (KMG-III): the genomes of soil and plant-associated and newly described type strains.</title>
        <authorList>
            <person name="Whitman W."/>
        </authorList>
    </citation>
    <scope>NUCLEOTIDE SEQUENCE [LARGE SCALE GENOMIC DNA]</scope>
    <source>
        <strain evidence="4 5">VKM Ac-2570</strain>
    </source>
</reference>
<dbReference type="PROSITE" id="PS51186">
    <property type="entry name" value="GNAT"/>
    <property type="match status" value="1"/>
</dbReference>
<dbReference type="OrthoDB" id="9789603at2"/>
<evidence type="ECO:0000313" key="5">
    <source>
        <dbReference type="Proteomes" id="UP000295447"/>
    </source>
</evidence>
<dbReference type="Pfam" id="PF00583">
    <property type="entry name" value="Acetyltransf_1"/>
    <property type="match status" value="1"/>
</dbReference>
<name>A0A4R7ZZR1_9ACTN</name>
<dbReference type="PANTHER" id="PTHR43877:SF2">
    <property type="entry name" value="AMINOALKYLPHOSPHONATE N-ACETYLTRANSFERASE-RELATED"/>
    <property type="match status" value="1"/>
</dbReference>
<evidence type="ECO:0000259" key="3">
    <source>
        <dbReference type="PROSITE" id="PS51186"/>
    </source>
</evidence>
<dbReference type="RefSeq" id="WP_134116324.1">
    <property type="nucleotide sequence ID" value="NZ_SODF01000001.1"/>
</dbReference>
<evidence type="ECO:0000256" key="1">
    <source>
        <dbReference type="ARBA" id="ARBA00022679"/>
    </source>
</evidence>
<dbReference type="Proteomes" id="UP000295447">
    <property type="component" value="Unassembled WGS sequence"/>
</dbReference>
<gene>
    <name evidence="4" type="ORF">EV650_1305</name>
</gene>
<accession>A0A4R7ZZR1</accession>
<evidence type="ECO:0000256" key="2">
    <source>
        <dbReference type="ARBA" id="ARBA00023315"/>
    </source>
</evidence>
<dbReference type="CDD" id="cd04301">
    <property type="entry name" value="NAT_SF"/>
    <property type="match status" value="1"/>
</dbReference>